<dbReference type="RefSeq" id="WP_279243611.1">
    <property type="nucleotide sequence ID" value="NZ_SHNN01000001.1"/>
</dbReference>
<evidence type="ECO:0000256" key="3">
    <source>
        <dbReference type="ARBA" id="ARBA00022448"/>
    </source>
</evidence>
<dbReference type="Proteomes" id="UP001143362">
    <property type="component" value="Unassembled WGS sequence"/>
</dbReference>
<dbReference type="Gene3D" id="1.20.1600.10">
    <property type="entry name" value="Outer membrane efflux proteins (OEP)"/>
    <property type="match status" value="1"/>
</dbReference>
<proteinExistence type="inferred from homology"/>
<evidence type="ECO:0000313" key="9">
    <source>
        <dbReference type="Proteomes" id="UP001143362"/>
    </source>
</evidence>
<comment type="caution">
    <text evidence="8">The sequence shown here is derived from an EMBL/GenBank/DDBJ whole genome shotgun (WGS) entry which is preliminary data.</text>
</comment>
<comment type="similarity">
    <text evidence="2">Belongs to the outer membrane factor (OMF) (TC 1.B.17) family.</text>
</comment>
<keyword evidence="4" id="KW-1134">Transmembrane beta strand</keyword>
<keyword evidence="3" id="KW-0813">Transport</keyword>
<keyword evidence="5" id="KW-0812">Transmembrane</keyword>
<keyword evidence="7" id="KW-0998">Cell outer membrane</keyword>
<keyword evidence="9" id="KW-1185">Reference proteome</keyword>
<dbReference type="EMBL" id="SHNN01000001">
    <property type="protein sequence ID" value="MCX2979613.1"/>
    <property type="molecule type" value="Genomic_DNA"/>
</dbReference>
<dbReference type="PANTHER" id="PTHR30026:SF20">
    <property type="entry name" value="OUTER MEMBRANE PROTEIN TOLC"/>
    <property type="match status" value="1"/>
</dbReference>
<evidence type="ECO:0000256" key="6">
    <source>
        <dbReference type="ARBA" id="ARBA00023136"/>
    </source>
</evidence>
<dbReference type="InterPro" id="IPR051906">
    <property type="entry name" value="TolC-like"/>
</dbReference>
<dbReference type="SUPFAM" id="SSF56954">
    <property type="entry name" value="Outer membrane efflux proteins (OEP)"/>
    <property type="match status" value="1"/>
</dbReference>
<dbReference type="InterPro" id="IPR003423">
    <property type="entry name" value="OMP_efflux"/>
</dbReference>
<evidence type="ECO:0000256" key="1">
    <source>
        <dbReference type="ARBA" id="ARBA00004442"/>
    </source>
</evidence>
<name>A0ABT3TBE3_9GAMM</name>
<evidence type="ECO:0000256" key="2">
    <source>
        <dbReference type="ARBA" id="ARBA00007613"/>
    </source>
</evidence>
<sequence>MFVISSVRKAFSKRAFAGGVAALTLLSQPSWSEDLLTLWSVAETTDGKFLSAKYNYEANKEAIKQSRSQLLPNLSYEYEYKNTDQDIISSDNEVFDRGASDYATTTNGFKITQSVFDYSRWKRYSQSKVSVDKAEVEFGLARQELMLRLAENYFLVLERGDQLLTVQAEKTAMNRHLKLAEGKLKSGLGKRVDVEDARARSLNAVAKEFELESRLADSQYALREVVGVIPQQLLVLRTDVPLEKPQPDSSAEWITMANERSLEIQSMMLELDVAQQEIKVLKGGHYPTFELVVNALNTDTDGSVYGGGSEIETADVAVRMNLPLYSGGLTSSQVRQASQKRYSVLETLNDKRRMVERETQDAYNRIHTAIVQIGALEQSVKAQERLLQARESGYRTGRNSLLNVLDAQNDLSQVRQALTKARYDYVLNTLKLKFAVGDLQPDDLALVNSWLQVPAAEPAAL</sequence>
<protein>
    <submittedName>
        <fullName evidence="8">Uncharacterized protein</fullName>
    </submittedName>
</protein>
<dbReference type="Pfam" id="PF02321">
    <property type="entry name" value="OEP"/>
    <property type="match status" value="2"/>
</dbReference>
<gene>
    <name evidence="8" type="ORF">EYC98_01915</name>
</gene>
<evidence type="ECO:0000256" key="5">
    <source>
        <dbReference type="ARBA" id="ARBA00022692"/>
    </source>
</evidence>
<evidence type="ECO:0000256" key="4">
    <source>
        <dbReference type="ARBA" id="ARBA00022452"/>
    </source>
</evidence>
<evidence type="ECO:0000313" key="8">
    <source>
        <dbReference type="EMBL" id="MCX2979613.1"/>
    </source>
</evidence>
<comment type="subcellular location">
    <subcellularLocation>
        <location evidence="1">Cell outer membrane</location>
    </subcellularLocation>
</comment>
<organism evidence="8 9">
    <name type="scientific">Candidatus Litorirhabdus singularis</name>
    <dbReference type="NCBI Taxonomy" id="2518993"/>
    <lineage>
        <taxon>Bacteria</taxon>
        <taxon>Pseudomonadati</taxon>
        <taxon>Pseudomonadota</taxon>
        <taxon>Gammaproteobacteria</taxon>
        <taxon>Cellvibrionales</taxon>
        <taxon>Halieaceae</taxon>
        <taxon>Candidatus Litorirhabdus</taxon>
    </lineage>
</organism>
<dbReference type="NCBIfam" id="TIGR01844">
    <property type="entry name" value="type_I_sec_TolC"/>
    <property type="match status" value="1"/>
</dbReference>
<keyword evidence="6" id="KW-0472">Membrane</keyword>
<accession>A0ABT3TBE3</accession>
<dbReference type="InterPro" id="IPR010130">
    <property type="entry name" value="T1SS_OMP_TolC"/>
</dbReference>
<reference evidence="8" key="1">
    <citation type="submission" date="2019-02" db="EMBL/GenBank/DDBJ databases">
        <authorList>
            <person name="Li S.-H."/>
        </authorList>
    </citation>
    <scope>NUCLEOTIDE SEQUENCE</scope>
    <source>
        <strain evidence="8">IMCC14734</strain>
    </source>
</reference>
<dbReference type="PANTHER" id="PTHR30026">
    <property type="entry name" value="OUTER MEMBRANE PROTEIN TOLC"/>
    <property type="match status" value="1"/>
</dbReference>
<evidence type="ECO:0000256" key="7">
    <source>
        <dbReference type="ARBA" id="ARBA00023237"/>
    </source>
</evidence>